<reference evidence="2" key="1">
    <citation type="journal article" date="2019" name="bioRxiv">
        <title>The Genome of the Zebra Mussel, Dreissena polymorpha: A Resource for Invasive Species Research.</title>
        <authorList>
            <person name="McCartney M.A."/>
            <person name="Auch B."/>
            <person name="Kono T."/>
            <person name="Mallez S."/>
            <person name="Zhang Y."/>
            <person name="Obille A."/>
            <person name="Becker A."/>
            <person name="Abrahante J.E."/>
            <person name="Garbe J."/>
            <person name="Badalamenti J.P."/>
            <person name="Herman A."/>
            <person name="Mangelson H."/>
            <person name="Liachko I."/>
            <person name="Sullivan S."/>
            <person name="Sone E.D."/>
            <person name="Koren S."/>
            <person name="Silverstein K.A.T."/>
            <person name="Beckman K.B."/>
            <person name="Gohl D.M."/>
        </authorList>
    </citation>
    <scope>NUCLEOTIDE SEQUENCE</scope>
    <source>
        <strain evidence="2">Duluth1</strain>
        <tissue evidence="2">Whole animal</tissue>
    </source>
</reference>
<evidence type="ECO:0000313" key="3">
    <source>
        <dbReference type="Proteomes" id="UP000828390"/>
    </source>
</evidence>
<keyword evidence="1" id="KW-0732">Signal</keyword>
<gene>
    <name evidence="2" type="ORF">DPMN_106309</name>
</gene>
<reference evidence="2" key="2">
    <citation type="submission" date="2020-11" db="EMBL/GenBank/DDBJ databases">
        <authorList>
            <person name="McCartney M.A."/>
            <person name="Auch B."/>
            <person name="Kono T."/>
            <person name="Mallez S."/>
            <person name="Becker A."/>
            <person name="Gohl D.M."/>
            <person name="Silverstein K.A.T."/>
            <person name="Koren S."/>
            <person name="Bechman K.B."/>
            <person name="Herman A."/>
            <person name="Abrahante J.E."/>
            <person name="Garbe J."/>
        </authorList>
    </citation>
    <scope>NUCLEOTIDE SEQUENCE</scope>
    <source>
        <strain evidence="2">Duluth1</strain>
        <tissue evidence="2">Whole animal</tissue>
    </source>
</reference>
<feature type="signal peptide" evidence="1">
    <location>
        <begin position="1"/>
        <end position="21"/>
    </location>
</feature>
<dbReference type="AlphaFoldDB" id="A0A9D4K4X9"/>
<comment type="caution">
    <text evidence="2">The sequence shown here is derived from an EMBL/GenBank/DDBJ whole genome shotgun (WGS) entry which is preliminary data.</text>
</comment>
<dbReference type="EMBL" id="JAIWYP010000004">
    <property type="protein sequence ID" value="KAH3833007.1"/>
    <property type="molecule type" value="Genomic_DNA"/>
</dbReference>
<protein>
    <submittedName>
        <fullName evidence="2">Uncharacterized protein</fullName>
    </submittedName>
</protein>
<organism evidence="2 3">
    <name type="scientific">Dreissena polymorpha</name>
    <name type="common">Zebra mussel</name>
    <name type="synonym">Mytilus polymorpha</name>
    <dbReference type="NCBI Taxonomy" id="45954"/>
    <lineage>
        <taxon>Eukaryota</taxon>
        <taxon>Metazoa</taxon>
        <taxon>Spiralia</taxon>
        <taxon>Lophotrochozoa</taxon>
        <taxon>Mollusca</taxon>
        <taxon>Bivalvia</taxon>
        <taxon>Autobranchia</taxon>
        <taxon>Heteroconchia</taxon>
        <taxon>Euheterodonta</taxon>
        <taxon>Imparidentia</taxon>
        <taxon>Neoheterodontei</taxon>
        <taxon>Myida</taxon>
        <taxon>Dreissenoidea</taxon>
        <taxon>Dreissenidae</taxon>
        <taxon>Dreissena</taxon>
    </lineage>
</organism>
<accession>A0A9D4K4X9</accession>
<evidence type="ECO:0000256" key="1">
    <source>
        <dbReference type="SAM" id="SignalP"/>
    </source>
</evidence>
<name>A0A9D4K4X9_DREPO</name>
<sequence length="251" mass="27930">MFLPMAFVCAQLATLFIVAFSTDNCKTLQGKANGALRSDIYTVNNSAGQSYRIYCQFYEGYGYTFLSSSTNVTVDMASLYDNTSHVIIRHKASKGQGNQYTSTIAQLGSYASVPVSVQYSAFSGYQGPRNTHMAPYIFVGYIPISMSVRGTMQGWKVNGEELNFTNCDGNPNSYIAFFFNPSGQMYRGHVGQRNDLLYKWYDSSSEVAQDKRIPHEFFVYYHEVHLGGCGGYSVGSNVPTWGAVGMKFSEY</sequence>
<dbReference type="Proteomes" id="UP000828390">
    <property type="component" value="Unassembled WGS sequence"/>
</dbReference>
<feature type="chain" id="PRO_5038581811" evidence="1">
    <location>
        <begin position="22"/>
        <end position="251"/>
    </location>
</feature>
<evidence type="ECO:0000313" key="2">
    <source>
        <dbReference type="EMBL" id="KAH3833007.1"/>
    </source>
</evidence>
<keyword evidence="3" id="KW-1185">Reference proteome</keyword>
<proteinExistence type="predicted"/>